<dbReference type="InterPro" id="IPR004680">
    <property type="entry name" value="Cit_transptr-like_dom"/>
</dbReference>
<dbReference type="InterPro" id="IPR051475">
    <property type="entry name" value="Diverse_Ion_Transporter"/>
</dbReference>
<feature type="transmembrane region" description="Helical" evidence="7">
    <location>
        <begin position="364"/>
        <end position="386"/>
    </location>
</feature>
<feature type="transmembrane region" description="Helical" evidence="7">
    <location>
        <begin position="157"/>
        <end position="176"/>
    </location>
</feature>
<feature type="transmembrane region" description="Helical" evidence="7">
    <location>
        <begin position="432"/>
        <end position="450"/>
    </location>
</feature>
<dbReference type="Pfam" id="PF03600">
    <property type="entry name" value="CitMHS"/>
    <property type="match status" value="1"/>
</dbReference>
<feature type="transmembrane region" description="Helical" evidence="7">
    <location>
        <begin position="518"/>
        <end position="541"/>
    </location>
</feature>
<evidence type="ECO:0000256" key="7">
    <source>
        <dbReference type="SAM" id="Phobius"/>
    </source>
</evidence>
<dbReference type="PANTHER" id="PTHR43568">
    <property type="entry name" value="P PROTEIN"/>
    <property type="match status" value="1"/>
</dbReference>
<evidence type="ECO:0000256" key="3">
    <source>
        <dbReference type="ARBA" id="ARBA00022692"/>
    </source>
</evidence>
<evidence type="ECO:0000256" key="4">
    <source>
        <dbReference type="ARBA" id="ARBA00022989"/>
    </source>
</evidence>
<keyword evidence="3 7" id="KW-0812">Transmembrane</keyword>
<dbReference type="PANTHER" id="PTHR43568:SF1">
    <property type="entry name" value="P PROTEIN"/>
    <property type="match status" value="1"/>
</dbReference>
<evidence type="ECO:0000313" key="9">
    <source>
        <dbReference type="EMBL" id="KAG7295687.1"/>
    </source>
</evidence>
<evidence type="ECO:0000313" key="10">
    <source>
        <dbReference type="Proteomes" id="UP000823941"/>
    </source>
</evidence>
<feature type="region of interest" description="Disordered" evidence="6">
    <location>
        <begin position="1"/>
        <end position="31"/>
    </location>
</feature>
<feature type="transmembrane region" description="Helical" evidence="7">
    <location>
        <begin position="340"/>
        <end position="357"/>
    </location>
</feature>
<protein>
    <recommendedName>
        <fullName evidence="8">Citrate transporter-like domain-containing protein</fullName>
    </recommendedName>
</protein>
<evidence type="ECO:0000256" key="1">
    <source>
        <dbReference type="ARBA" id="ARBA00004141"/>
    </source>
</evidence>
<dbReference type="Proteomes" id="UP000823941">
    <property type="component" value="Chromosome 30"/>
</dbReference>
<organism evidence="9 10">
    <name type="scientific">Plutella xylostella</name>
    <name type="common">Diamondback moth</name>
    <name type="synonym">Plutella maculipennis</name>
    <dbReference type="NCBI Taxonomy" id="51655"/>
    <lineage>
        <taxon>Eukaryota</taxon>
        <taxon>Metazoa</taxon>
        <taxon>Ecdysozoa</taxon>
        <taxon>Arthropoda</taxon>
        <taxon>Hexapoda</taxon>
        <taxon>Insecta</taxon>
        <taxon>Pterygota</taxon>
        <taxon>Neoptera</taxon>
        <taxon>Endopterygota</taxon>
        <taxon>Lepidoptera</taxon>
        <taxon>Glossata</taxon>
        <taxon>Ditrysia</taxon>
        <taxon>Yponomeutoidea</taxon>
        <taxon>Plutellidae</taxon>
        <taxon>Plutella</taxon>
    </lineage>
</organism>
<feature type="transmembrane region" description="Helical" evidence="7">
    <location>
        <begin position="781"/>
        <end position="809"/>
    </location>
</feature>
<feature type="domain" description="Citrate transporter-like" evidence="8">
    <location>
        <begin position="352"/>
        <end position="703"/>
    </location>
</feature>
<comment type="caution">
    <text evidence="9">The sequence shown here is derived from an EMBL/GenBank/DDBJ whole genome shotgun (WGS) entry which is preliminary data.</text>
</comment>
<feature type="compositionally biased region" description="Low complexity" evidence="6">
    <location>
        <begin position="1"/>
        <end position="17"/>
    </location>
</feature>
<evidence type="ECO:0000259" key="8">
    <source>
        <dbReference type="Pfam" id="PF03600"/>
    </source>
</evidence>
<feature type="transmembrane region" description="Helical" evidence="7">
    <location>
        <begin position="740"/>
        <end position="769"/>
    </location>
</feature>
<sequence>MLRNSSDITTSTISFTDSSDDRHSVKNKKKFFSKNKVKPNSSYDADVSNLDCERELTPGSLEVWVDLPDEIKYDPSLAPFRHQYEQHHGKLESEEPEGDKSIFQKNIAELMPIAEIGKNHNEFNKEAVNGVVEALKDGEEKKIKSAKKKRLQRTFRLLKLVCLVAGWLLLTVSLLMNQETSDVVLHTAVQGGEVKEYQLQPTDDRVTLLVKLTGPFRQSSANRTEQTDQLTIWLARTFDTKESSYEQNSTSWTIDLQPPELIDFSPSATDTKTLVLDTARSIHYRQQLEKGAATSGFEAIEFSNRDLNHTSVALRMRTSGASVVPLTVSYQLSPLAESDGLVYSMILLLFLYILIIFEVINRTIAALLSSSLGVAVLALSGVRPSLPELMSWLDVETLLLLFSMMLLVAILADTGLFDYLAVLAFEVTGGRTWPLINCLCLFTAVCSTFLDNVTTVLLMTPVTIRLCEVMQLNPVPVLMCMVIFSNVGGAATPVGDPPNVIIASHPAVLSENINFTSFTLHMGVGILLVAVQTYFQLRFIFRDVNKLRHSVPVDIQEMRQEIAVWRRAAASLSSYSRDEDIVRKALEKKVEKLNIALLKKETGSGPSKSDPKFCSTLQQMKQKYRIRDKPLLVKSAICFTFVIAVFFLHAIPQLQSLSLGWTALLGALLLLLLAERDDLESVLARVEWSTLLFFAALFVLMEVSGLASAFVDNIPLTTMMVRVIAALADPNGLGLPLAPLAWALSFGACLGGNGTLIGASANVVCAGVAEQHGYRFTFLEYLKIGFPVMIGNLLVASVYLLVCHCAFTWH</sequence>
<dbReference type="EMBL" id="JAHIBW010000030">
    <property type="protein sequence ID" value="KAG7295687.1"/>
    <property type="molecule type" value="Genomic_DNA"/>
</dbReference>
<proteinExistence type="predicted"/>
<reference evidence="9 10" key="1">
    <citation type="submission" date="2021-06" db="EMBL/GenBank/DDBJ databases">
        <title>A haploid diamondback moth (Plutella xylostella L.) genome assembly resolves 31 chromosomes and identifies a diamide resistance mutation.</title>
        <authorList>
            <person name="Ward C.M."/>
            <person name="Perry K.D."/>
            <person name="Baker G."/>
            <person name="Powis K."/>
            <person name="Heckel D.G."/>
            <person name="Baxter S.W."/>
        </authorList>
    </citation>
    <scope>NUCLEOTIDE SEQUENCE [LARGE SCALE GENOMIC DNA]</scope>
    <source>
        <strain evidence="9 10">LV</strain>
        <tissue evidence="9">Single pupa</tissue>
    </source>
</reference>
<name>A0ABQ7PRR4_PLUXY</name>
<feature type="transmembrane region" description="Helical" evidence="7">
    <location>
        <begin position="686"/>
        <end position="711"/>
    </location>
</feature>
<keyword evidence="4 7" id="KW-1133">Transmembrane helix</keyword>
<feature type="transmembrane region" description="Helical" evidence="7">
    <location>
        <begin position="657"/>
        <end position="674"/>
    </location>
</feature>
<evidence type="ECO:0000256" key="6">
    <source>
        <dbReference type="SAM" id="MobiDB-lite"/>
    </source>
</evidence>
<gene>
    <name evidence="9" type="ORF">JYU34_021971</name>
</gene>
<keyword evidence="2" id="KW-0813">Transport</keyword>
<dbReference type="CDD" id="cd01116">
    <property type="entry name" value="P_permease"/>
    <property type="match status" value="1"/>
</dbReference>
<accession>A0ABQ7PRR4</accession>
<feature type="transmembrane region" description="Helical" evidence="7">
    <location>
        <begin position="631"/>
        <end position="651"/>
    </location>
</feature>
<keyword evidence="10" id="KW-1185">Reference proteome</keyword>
<keyword evidence="5 7" id="KW-0472">Membrane</keyword>
<comment type="subcellular location">
    <subcellularLocation>
        <location evidence="1">Membrane</location>
        <topology evidence="1">Multi-pass membrane protein</topology>
    </subcellularLocation>
</comment>
<evidence type="ECO:0000256" key="2">
    <source>
        <dbReference type="ARBA" id="ARBA00022448"/>
    </source>
</evidence>
<evidence type="ECO:0000256" key="5">
    <source>
        <dbReference type="ARBA" id="ARBA00023136"/>
    </source>
</evidence>
<feature type="transmembrane region" description="Helical" evidence="7">
    <location>
        <begin position="398"/>
        <end position="420"/>
    </location>
</feature>